<gene>
    <name evidence="2" type="ORF">BBRV_LOCUS112479</name>
</gene>
<feature type="region of interest" description="Disordered" evidence="1">
    <location>
        <begin position="119"/>
        <end position="148"/>
    </location>
</feature>
<accession>A0A6V7LPY1</accession>
<feature type="compositionally biased region" description="Basic and acidic residues" evidence="1">
    <location>
        <begin position="119"/>
        <end position="132"/>
    </location>
</feature>
<sequence>MSESTVMNTYVPSNGYYGYVPPIGQLRSDQSDCIYKSNVSLEQNAGGPVKTQENYYCDNNVDMETDDQQQQQQPIRNGMHCQNNHYVIPEMVASGGNGDLIVNNGTNFATMQMHWQLSKENRKRTNEYDPEHCQGNGKKFKSGRESNL</sequence>
<evidence type="ECO:0000313" key="2">
    <source>
        <dbReference type="EMBL" id="CAD1578312.1"/>
    </source>
</evidence>
<dbReference type="EMBL" id="CADCXW020000344">
    <property type="protein sequence ID" value="CAD1578312.1"/>
    <property type="molecule type" value="Genomic_DNA"/>
</dbReference>
<name>A0A6V7LPY1_9HYME</name>
<protein>
    <submittedName>
        <fullName evidence="2">Uncharacterized protein</fullName>
    </submittedName>
</protein>
<evidence type="ECO:0000256" key="1">
    <source>
        <dbReference type="SAM" id="MobiDB-lite"/>
    </source>
</evidence>
<dbReference type="AlphaFoldDB" id="A0A6V7LPY1"/>
<reference evidence="2" key="1">
    <citation type="submission" date="2020-07" db="EMBL/GenBank/DDBJ databases">
        <authorList>
            <person name="Ferguson B K."/>
        </authorList>
    </citation>
    <scope>NUCLEOTIDE SEQUENCE</scope>
    <source>
        <strain evidence="2">L06</strain>
    </source>
</reference>
<proteinExistence type="predicted"/>
<organism evidence="2">
    <name type="scientific">Bracon brevicornis</name>
    <dbReference type="NCBI Taxonomy" id="1563983"/>
    <lineage>
        <taxon>Eukaryota</taxon>
        <taxon>Metazoa</taxon>
        <taxon>Ecdysozoa</taxon>
        <taxon>Arthropoda</taxon>
        <taxon>Hexapoda</taxon>
        <taxon>Insecta</taxon>
        <taxon>Pterygota</taxon>
        <taxon>Neoptera</taxon>
        <taxon>Endopterygota</taxon>
        <taxon>Hymenoptera</taxon>
        <taxon>Apocrita</taxon>
        <taxon>Ichneumonoidea</taxon>
        <taxon>Braconidae</taxon>
        <taxon>Braconinae</taxon>
        <taxon>Bracon</taxon>
    </lineage>
</organism>